<reference evidence="9" key="1">
    <citation type="journal article" date="2007" name="Plant Cell">
        <title>Dothideomycete-plant interactions illuminated by genome sequencing and EST analysis of the wheat pathogen Stagonospora nodorum.</title>
        <authorList>
            <person name="Hane J.K."/>
            <person name="Lowe R.G."/>
            <person name="Solomon P.S."/>
            <person name="Tan K.C."/>
            <person name="Schoch C.L."/>
            <person name="Spatafora J.W."/>
            <person name="Crous P.W."/>
            <person name="Kodira C."/>
            <person name="Birren B.W."/>
            <person name="Galagan J.E."/>
            <person name="Torriani S.F."/>
            <person name="McDonald B.A."/>
            <person name="Oliver R.P."/>
        </authorList>
    </citation>
    <scope>NUCLEOTIDE SEQUENCE [LARGE SCALE GENOMIC DNA]</scope>
    <source>
        <strain evidence="9">SN15 / ATCC MYA-4574 / FGSC 10173</strain>
    </source>
</reference>
<dbReference type="eggNOG" id="KOG1383">
    <property type="taxonomic scope" value="Eukaryota"/>
</dbReference>
<protein>
    <recommendedName>
        <fullName evidence="3">glutamate decarboxylase</fullName>
        <ecNumber evidence="3">4.1.1.15</ecNumber>
    </recommendedName>
</protein>
<dbReference type="GO" id="GO:0005829">
    <property type="term" value="C:cytosol"/>
    <property type="evidence" value="ECO:0000318"/>
    <property type="project" value="GO_Central"/>
</dbReference>
<dbReference type="GeneID" id="5982511"/>
<evidence type="ECO:0000313" key="9">
    <source>
        <dbReference type="Proteomes" id="UP000001055"/>
    </source>
</evidence>
<evidence type="ECO:0000256" key="6">
    <source>
        <dbReference type="ARBA" id="ARBA00048868"/>
    </source>
</evidence>
<dbReference type="GO" id="GO:0006538">
    <property type="term" value="P:L-glutamate catabolic process"/>
    <property type="evidence" value="ECO:0000318"/>
    <property type="project" value="GO_Central"/>
</dbReference>
<dbReference type="KEGG" id="pno:SNOG_15434"/>
<dbReference type="Pfam" id="PF00282">
    <property type="entry name" value="Pyridoxal_deC"/>
    <property type="match status" value="1"/>
</dbReference>
<proteinExistence type="inferred from homology"/>
<dbReference type="Gene3D" id="3.40.640.10">
    <property type="entry name" value="Type I PLP-dependent aspartate aminotransferase-like (Major domain)"/>
    <property type="match status" value="1"/>
</dbReference>
<dbReference type="Proteomes" id="UP000001055">
    <property type="component" value="Unassembled WGS sequence"/>
</dbReference>
<dbReference type="GO" id="GO:0030170">
    <property type="term" value="F:pyridoxal phosphate binding"/>
    <property type="evidence" value="ECO:0007669"/>
    <property type="project" value="InterPro"/>
</dbReference>
<dbReference type="AlphaFoldDB" id="Q0TYA1"/>
<accession>Q0TYA1</accession>
<gene>
    <name evidence="8" type="ORF">SNOG_15434</name>
</gene>
<evidence type="ECO:0000256" key="7">
    <source>
        <dbReference type="RuleBase" id="RU000382"/>
    </source>
</evidence>
<evidence type="ECO:0000256" key="5">
    <source>
        <dbReference type="ARBA" id="ARBA00023239"/>
    </source>
</evidence>
<evidence type="ECO:0000256" key="4">
    <source>
        <dbReference type="ARBA" id="ARBA00022898"/>
    </source>
</evidence>
<name>Q0TYA1_PHANO</name>
<dbReference type="PANTHER" id="PTHR43321">
    <property type="entry name" value="GLUTAMATE DECARBOXYLASE"/>
    <property type="match status" value="1"/>
</dbReference>
<dbReference type="STRING" id="321614.Q0TYA1"/>
<evidence type="ECO:0000256" key="2">
    <source>
        <dbReference type="ARBA" id="ARBA00009533"/>
    </source>
</evidence>
<dbReference type="GO" id="GO:0004351">
    <property type="term" value="F:glutamate decarboxylase activity"/>
    <property type="evidence" value="ECO:0000318"/>
    <property type="project" value="GO_Central"/>
</dbReference>
<dbReference type="InterPro" id="IPR015424">
    <property type="entry name" value="PyrdxlP-dep_Trfase"/>
</dbReference>
<evidence type="ECO:0000256" key="3">
    <source>
        <dbReference type="ARBA" id="ARBA00012421"/>
    </source>
</evidence>
<evidence type="ECO:0000313" key="8">
    <source>
        <dbReference type="EMBL" id="EAT77099.1"/>
    </source>
</evidence>
<dbReference type="HOGENOM" id="CLU_1315805_0_0_1"/>
<dbReference type="FunFam" id="3.40.640.10:FF:000357">
    <property type="entry name" value="Pyridoxal phosphate (PLP)-dependent transferases superfamily protein"/>
    <property type="match status" value="1"/>
</dbReference>
<keyword evidence="4 7" id="KW-0663">Pyridoxal phosphate</keyword>
<comment type="catalytic activity">
    <reaction evidence="6">
        <text>L-glutamate + H(+) = 4-aminobutanoate + CO2</text>
        <dbReference type="Rhea" id="RHEA:17785"/>
        <dbReference type="ChEBI" id="CHEBI:15378"/>
        <dbReference type="ChEBI" id="CHEBI:16526"/>
        <dbReference type="ChEBI" id="CHEBI:29985"/>
        <dbReference type="ChEBI" id="CHEBI:59888"/>
        <dbReference type="EC" id="4.1.1.15"/>
    </reaction>
</comment>
<comment type="similarity">
    <text evidence="2 7">Belongs to the group II decarboxylase family.</text>
</comment>
<dbReference type="VEuPathDB" id="FungiDB:JI435_154340"/>
<organism evidence="8 9">
    <name type="scientific">Phaeosphaeria nodorum (strain SN15 / ATCC MYA-4574 / FGSC 10173)</name>
    <name type="common">Glume blotch fungus</name>
    <name type="synonym">Parastagonospora nodorum</name>
    <dbReference type="NCBI Taxonomy" id="321614"/>
    <lineage>
        <taxon>Eukaryota</taxon>
        <taxon>Fungi</taxon>
        <taxon>Dikarya</taxon>
        <taxon>Ascomycota</taxon>
        <taxon>Pezizomycotina</taxon>
        <taxon>Dothideomycetes</taxon>
        <taxon>Pleosporomycetidae</taxon>
        <taxon>Pleosporales</taxon>
        <taxon>Pleosporineae</taxon>
        <taxon>Phaeosphaeriaceae</taxon>
        <taxon>Parastagonospora</taxon>
    </lineage>
</organism>
<keyword evidence="5 7" id="KW-0456">Lyase</keyword>
<sequence length="209" mass="22431">MAIPMSGVPAEAARRIVESFLDDDLDPKLNLATIHRECANILAALWNGGENGERPVGSATTGSSEALMLGCLAMKKQWLSKKREEGADTSQPNIIFSSIAHVVCAKFSQYFDVEARILPVTQEAGYVMDTQDAAAMADENTIVPFVISINIVGIVAVLGSTYTGHYEPVQQLSYALDDLHSQKGLDIPIHVDAASGGLVAPFVQSNLTW</sequence>
<dbReference type="SUPFAM" id="SSF53383">
    <property type="entry name" value="PLP-dependent transferases"/>
    <property type="match status" value="1"/>
</dbReference>
<comment type="cofactor">
    <cofactor evidence="1 7">
        <name>pyridoxal 5'-phosphate</name>
        <dbReference type="ChEBI" id="CHEBI:597326"/>
    </cofactor>
</comment>
<dbReference type="EC" id="4.1.1.15" evidence="3"/>
<dbReference type="OMA" id="IATERAW"/>
<dbReference type="InParanoid" id="Q0TYA1"/>
<dbReference type="InterPro" id="IPR015421">
    <property type="entry name" value="PyrdxlP-dep_Trfase_major"/>
</dbReference>
<dbReference type="EMBL" id="CH445362">
    <property type="protein sequence ID" value="EAT77099.1"/>
    <property type="molecule type" value="Genomic_DNA"/>
</dbReference>
<dbReference type="PANTHER" id="PTHR43321:SF3">
    <property type="entry name" value="GLUTAMATE DECARBOXYLASE"/>
    <property type="match status" value="1"/>
</dbReference>
<dbReference type="RefSeq" id="XP_001805582.1">
    <property type="nucleotide sequence ID" value="XM_001805530.1"/>
</dbReference>
<evidence type="ECO:0000256" key="1">
    <source>
        <dbReference type="ARBA" id="ARBA00001933"/>
    </source>
</evidence>
<dbReference type="InterPro" id="IPR010107">
    <property type="entry name" value="Glutamate_decarboxylase"/>
</dbReference>
<dbReference type="InterPro" id="IPR002129">
    <property type="entry name" value="PyrdxlP-dep_de-COase"/>
</dbReference>